<dbReference type="CDD" id="cd06849">
    <property type="entry name" value="lipoyl_domain"/>
    <property type="match status" value="1"/>
</dbReference>
<dbReference type="SUPFAM" id="SSF51230">
    <property type="entry name" value="Single hybrid motif"/>
    <property type="match status" value="1"/>
</dbReference>
<gene>
    <name evidence="4" type="ORF">VSR73_15220</name>
</gene>
<name>A0ABU9RS72_9BURK</name>
<keyword evidence="5" id="KW-1185">Reference proteome</keyword>
<evidence type="ECO:0000256" key="2">
    <source>
        <dbReference type="ARBA" id="ARBA00022823"/>
    </source>
</evidence>
<dbReference type="Proteomes" id="UP001489897">
    <property type="component" value="Unassembled WGS sequence"/>
</dbReference>
<feature type="domain" description="Lipoyl-binding" evidence="3">
    <location>
        <begin position="2"/>
        <end position="76"/>
    </location>
</feature>
<sequence>MTTQVLLPKLGFSMNEGTLAEWLAEDGATVNEGQILYALESDKSIQEVESPASGKLRIVAQVGEVYPVGTLLAEIV</sequence>
<dbReference type="Gene3D" id="2.40.50.100">
    <property type="match status" value="1"/>
</dbReference>
<evidence type="ECO:0000259" key="3">
    <source>
        <dbReference type="PROSITE" id="PS50968"/>
    </source>
</evidence>
<evidence type="ECO:0000313" key="4">
    <source>
        <dbReference type="EMBL" id="MEM5422408.1"/>
    </source>
</evidence>
<dbReference type="InterPro" id="IPR003016">
    <property type="entry name" value="2-oxoA_DH_lipoyl-BS"/>
</dbReference>
<dbReference type="InterPro" id="IPR011053">
    <property type="entry name" value="Single_hybrid_motif"/>
</dbReference>
<comment type="cofactor">
    <cofactor evidence="1">
        <name>(R)-lipoate</name>
        <dbReference type="ChEBI" id="CHEBI:83088"/>
    </cofactor>
</comment>
<comment type="caution">
    <text evidence="4">The sequence shown here is derived from an EMBL/GenBank/DDBJ whole genome shotgun (WGS) entry which is preliminary data.</text>
</comment>
<dbReference type="PANTHER" id="PTHR23151">
    <property type="entry name" value="DIHYDROLIPOAMIDE ACETYL/SUCCINYL-TRANSFERASE-RELATED"/>
    <property type="match status" value="1"/>
</dbReference>
<protein>
    <submittedName>
        <fullName evidence="4">Lipoyl domain-containing protein</fullName>
    </submittedName>
</protein>
<dbReference type="InterPro" id="IPR000089">
    <property type="entry name" value="Biotin_lipoyl"/>
</dbReference>
<dbReference type="PANTHER" id="PTHR23151:SF90">
    <property type="entry name" value="DIHYDROLIPOYLLYSINE-RESIDUE ACETYLTRANSFERASE COMPONENT OF PYRUVATE DEHYDROGENASE COMPLEX, MITOCHONDRIAL-RELATED"/>
    <property type="match status" value="1"/>
</dbReference>
<evidence type="ECO:0000256" key="1">
    <source>
        <dbReference type="ARBA" id="ARBA00001938"/>
    </source>
</evidence>
<dbReference type="PROSITE" id="PS50968">
    <property type="entry name" value="BIOTINYL_LIPOYL"/>
    <property type="match status" value="1"/>
</dbReference>
<dbReference type="InterPro" id="IPR045257">
    <property type="entry name" value="E2/Pdx1"/>
</dbReference>
<dbReference type="EMBL" id="JAYMRV010000004">
    <property type="protein sequence ID" value="MEM5422408.1"/>
    <property type="molecule type" value="Genomic_DNA"/>
</dbReference>
<evidence type="ECO:0000313" key="5">
    <source>
        <dbReference type="Proteomes" id="UP001489897"/>
    </source>
</evidence>
<reference evidence="4 5" key="1">
    <citation type="submission" date="2024-01" db="EMBL/GenBank/DDBJ databases">
        <title>The diversity of rhizobia nodulating Mimosa spp. in eleven states of Brazil covering several biomes is determined by host plant, location, and edaphic factors.</title>
        <authorList>
            <person name="Rouws L."/>
            <person name="Barauna A."/>
            <person name="Beukes C."/>
            <person name="De Faria S.M."/>
            <person name="Gross E."/>
            <person name="Dos Reis Junior F.B."/>
            <person name="Simon M."/>
            <person name="Maluk M."/>
            <person name="Odee D.W."/>
            <person name="Kenicer G."/>
            <person name="Young J.P.W."/>
            <person name="Reis V.M."/>
            <person name="Zilli J."/>
            <person name="James E.K."/>
        </authorList>
    </citation>
    <scope>NUCLEOTIDE SEQUENCE [LARGE SCALE GENOMIC DNA]</scope>
    <source>
        <strain evidence="4 5">JPY167</strain>
    </source>
</reference>
<organism evidence="4 5">
    <name type="scientific">Paraburkholderia ferrariae</name>
    <dbReference type="NCBI Taxonomy" id="386056"/>
    <lineage>
        <taxon>Bacteria</taxon>
        <taxon>Pseudomonadati</taxon>
        <taxon>Pseudomonadota</taxon>
        <taxon>Betaproteobacteria</taxon>
        <taxon>Burkholderiales</taxon>
        <taxon>Burkholderiaceae</taxon>
        <taxon>Paraburkholderia</taxon>
    </lineage>
</organism>
<keyword evidence="2" id="KW-0450">Lipoyl</keyword>
<dbReference type="PROSITE" id="PS00189">
    <property type="entry name" value="LIPOYL"/>
    <property type="match status" value="1"/>
</dbReference>
<proteinExistence type="predicted"/>
<dbReference type="RefSeq" id="WP_069268804.1">
    <property type="nucleotide sequence ID" value="NZ_JAYMRV010000004.1"/>
</dbReference>
<accession>A0ABU9RS72</accession>
<dbReference type="Pfam" id="PF00364">
    <property type="entry name" value="Biotin_lipoyl"/>
    <property type="match status" value="1"/>
</dbReference>